<keyword evidence="5 8" id="KW-0808">Transferase</keyword>
<dbReference type="InterPro" id="IPR002376">
    <property type="entry name" value="Formyl_transf_N"/>
</dbReference>
<dbReference type="InterPro" id="IPR011034">
    <property type="entry name" value="Formyl_transferase-like_C_sf"/>
</dbReference>
<comment type="function">
    <text evidence="1 8">Attaches a formyl group to the free amino group of methionyl-tRNA(fMet). The formyl group appears to play a dual role in the initiator identity of N-formylmethionyl-tRNA by promoting its recognition by IF2 and preventing the misappropriation of this tRNA by the elongation apparatus.</text>
</comment>
<dbReference type="InterPro" id="IPR044135">
    <property type="entry name" value="Met-tRNA-FMT_C"/>
</dbReference>
<dbReference type="Gene3D" id="3.40.50.170">
    <property type="entry name" value="Formyl transferase, N-terminal domain"/>
    <property type="match status" value="1"/>
</dbReference>
<evidence type="ECO:0000313" key="11">
    <source>
        <dbReference type="EMBL" id="AKE53174.1"/>
    </source>
</evidence>
<dbReference type="PATRIC" id="fig|914150.5.peg.2282"/>
<evidence type="ECO:0000313" key="12">
    <source>
        <dbReference type="Proteomes" id="UP000034071"/>
    </source>
</evidence>
<dbReference type="Proteomes" id="UP000034071">
    <property type="component" value="Chromosome"/>
</dbReference>
<dbReference type="RefSeq" id="WP_046562150.1">
    <property type="nucleotide sequence ID" value="NZ_CP010975.1"/>
</dbReference>
<dbReference type="AlphaFoldDB" id="A0A0F6TSF8"/>
<comment type="similarity">
    <text evidence="2 8">Belongs to the Fmt family.</text>
</comment>
<dbReference type="OrthoDB" id="9802815at2"/>
<evidence type="ECO:0000256" key="1">
    <source>
        <dbReference type="ARBA" id="ARBA00002606"/>
    </source>
</evidence>
<sequence>MSQPLNVIFAGTPDFAASSLQALIDSEHNVVAVYTQPDRQSGRGKKITMSPVKELALKHHIAVEQPVNFKADDDIATLDSYQADLMVVVAYGLLLPQAVLDTPKLGCINVHGSLLPRWRGAAPIQRAIQAGDRESGITIMQMEAGLDTGPMISKAVTPITDIDTGSTLHDKLAQQGAELLVNTMTNIANEGISAQAQDDSLATYAHKLSKQEAYIDWSQDAVIIERQIRAFNSWPVAQSELQGKVIRIWQANLNKTSVESEPGTIMRADKNGILVSCGQGQLLLTELQLPGSRRMSVKDLLNAPKNQEMLAKGKQFTLTSTLQGSSLGSIKRQ</sequence>
<feature type="domain" description="Formyl transferase N-terminal" evidence="9">
    <location>
        <begin position="7"/>
        <end position="183"/>
    </location>
</feature>
<evidence type="ECO:0000256" key="4">
    <source>
        <dbReference type="ARBA" id="ARBA00016014"/>
    </source>
</evidence>
<dbReference type="EC" id="2.1.2.9" evidence="3 8"/>
<dbReference type="Pfam" id="PF02911">
    <property type="entry name" value="Formyl_trans_C"/>
    <property type="match status" value="1"/>
</dbReference>
<dbReference type="Pfam" id="PF00551">
    <property type="entry name" value="Formyl_trans_N"/>
    <property type="match status" value="1"/>
</dbReference>
<dbReference type="CDD" id="cd08646">
    <property type="entry name" value="FMT_core_Met-tRNA-FMT_N"/>
    <property type="match status" value="1"/>
</dbReference>
<protein>
    <recommendedName>
        <fullName evidence="4 8">Methionyl-tRNA formyltransferase</fullName>
        <ecNumber evidence="3 8">2.1.2.9</ecNumber>
    </recommendedName>
</protein>
<dbReference type="InterPro" id="IPR041711">
    <property type="entry name" value="Met-tRNA-FMT_N"/>
</dbReference>
<dbReference type="HAMAP" id="MF_00182">
    <property type="entry name" value="Formyl_trans"/>
    <property type="match status" value="1"/>
</dbReference>
<dbReference type="GO" id="GO:0005829">
    <property type="term" value="C:cytosol"/>
    <property type="evidence" value="ECO:0007669"/>
    <property type="project" value="TreeGrafter"/>
</dbReference>
<dbReference type="InterPro" id="IPR005794">
    <property type="entry name" value="Fmt"/>
</dbReference>
<dbReference type="PROSITE" id="PS00373">
    <property type="entry name" value="GART"/>
    <property type="match status" value="1"/>
</dbReference>
<evidence type="ECO:0000256" key="3">
    <source>
        <dbReference type="ARBA" id="ARBA00012261"/>
    </source>
</evidence>
<proteinExistence type="inferred from homology"/>
<evidence type="ECO:0000259" key="9">
    <source>
        <dbReference type="Pfam" id="PF00551"/>
    </source>
</evidence>
<keyword evidence="12" id="KW-1185">Reference proteome</keyword>
<dbReference type="SUPFAM" id="SSF53328">
    <property type="entry name" value="Formyltransferase"/>
    <property type="match status" value="1"/>
</dbReference>
<keyword evidence="6 8" id="KW-0648">Protein biosynthesis</keyword>
<evidence type="ECO:0000256" key="6">
    <source>
        <dbReference type="ARBA" id="ARBA00022917"/>
    </source>
</evidence>
<dbReference type="NCBIfam" id="TIGR00460">
    <property type="entry name" value="fmt"/>
    <property type="match status" value="1"/>
</dbReference>
<dbReference type="InterPro" id="IPR005793">
    <property type="entry name" value="Formyl_trans_C"/>
</dbReference>
<dbReference type="EMBL" id="CP010975">
    <property type="protein sequence ID" value="AKE53174.1"/>
    <property type="molecule type" value="Genomic_DNA"/>
</dbReference>
<dbReference type="SUPFAM" id="SSF50486">
    <property type="entry name" value="FMT C-terminal domain-like"/>
    <property type="match status" value="1"/>
</dbReference>
<evidence type="ECO:0000259" key="10">
    <source>
        <dbReference type="Pfam" id="PF02911"/>
    </source>
</evidence>
<dbReference type="PANTHER" id="PTHR11138:SF5">
    <property type="entry name" value="METHIONYL-TRNA FORMYLTRANSFERASE, MITOCHONDRIAL"/>
    <property type="match status" value="1"/>
</dbReference>
<reference evidence="11 12" key="1">
    <citation type="submission" date="2015-02" db="EMBL/GenBank/DDBJ databases">
        <title>Complete genome sequence of Kangiella geojedonensis strain YCS-5T.</title>
        <authorList>
            <person name="Kim K.M."/>
        </authorList>
    </citation>
    <scope>NUCLEOTIDE SEQUENCE [LARGE SCALE GENOMIC DNA]</scope>
    <source>
        <strain evidence="11 12">YCS-5</strain>
    </source>
</reference>
<evidence type="ECO:0000256" key="2">
    <source>
        <dbReference type="ARBA" id="ARBA00010699"/>
    </source>
</evidence>
<dbReference type="InterPro" id="IPR037022">
    <property type="entry name" value="Formyl_trans_C_sf"/>
</dbReference>
<dbReference type="InterPro" id="IPR036477">
    <property type="entry name" value="Formyl_transf_N_sf"/>
</dbReference>
<dbReference type="HOGENOM" id="CLU_033347_1_2_6"/>
<comment type="catalytic activity">
    <reaction evidence="7 8">
        <text>L-methionyl-tRNA(fMet) + (6R)-10-formyltetrahydrofolate = N-formyl-L-methionyl-tRNA(fMet) + (6S)-5,6,7,8-tetrahydrofolate + H(+)</text>
        <dbReference type="Rhea" id="RHEA:24380"/>
        <dbReference type="Rhea" id="RHEA-COMP:9952"/>
        <dbReference type="Rhea" id="RHEA-COMP:9953"/>
        <dbReference type="ChEBI" id="CHEBI:15378"/>
        <dbReference type="ChEBI" id="CHEBI:57453"/>
        <dbReference type="ChEBI" id="CHEBI:78530"/>
        <dbReference type="ChEBI" id="CHEBI:78844"/>
        <dbReference type="ChEBI" id="CHEBI:195366"/>
        <dbReference type="EC" id="2.1.2.9"/>
    </reaction>
</comment>
<dbReference type="CDD" id="cd08704">
    <property type="entry name" value="Met_tRNA_FMT_C"/>
    <property type="match status" value="1"/>
</dbReference>
<dbReference type="InterPro" id="IPR001555">
    <property type="entry name" value="GART_AS"/>
</dbReference>
<name>A0A0F6TSF8_9GAMM</name>
<dbReference type="PANTHER" id="PTHR11138">
    <property type="entry name" value="METHIONYL-TRNA FORMYLTRANSFERASE"/>
    <property type="match status" value="1"/>
</dbReference>
<accession>A0A0F6TSF8</accession>
<dbReference type="FunFam" id="3.40.50.170:FF:000003">
    <property type="entry name" value="Methionyl-tRNA formyltransferase"/>
    <property type="match status" value="1"/>
</dbReference>
<dbReference type="STRING" id="914150.TQ33_2252"/>
<evidence type="ECO:0000256" key="7">
    <source>
        <dbReference type="ARBA" id="ARBA00048558"/>
    </source>
</evidence>
<dbReference type="GO" id="GO:0004479">
    <property type="term" value="F:methionyl-tRNA formyltransferase activity"/>
    <property type="evidence" value="ECO:0007669"/>
    <property type="project" value="UniProtKB-UniRule"/>
</dbReference>
<dbReference type="Gene3D" id="3.10.25.10">
    <property type="entry name" value="Formyl transferase, C-terminal domain"/>
    <property type="match status" value="1"/>
</dbReference>
<dbReference type="KEGG" id="kge:TQ33_2252"/>
<feature type="binding site" evidence="8">
    <location>
        <begin position="113"/>
        <end position="116"/>
    </location>
    <ligand>
        <name>(6S)-5,6,7,8-tetrahydrofolate</name>
        <dbReference type="ChEBI" id="CHEBI:57453"/>
    </ligand>
</feature>
<dbReference type="FunFam" id="3.40.50.12230:FF:000001">
    <property type="entry name" value="Methionyl-tRNA formyltransferase"/>
    <property type="match status" value="1"/>
</dbReference>
<gene>
    <name evidence="8" type="primary">fmt</name>
    <name evidence="11" type="ORF">TQ33_2252</name>
</gene>
<evidence type="ECO:0000256" key="5">
    <source>
        <dbReference type="ARBA" id="ARBA00022679"/>
    </source>
</evidence>
<organism evidence="11 12">
    <name type="scientific">Kangiella geojedonensis</name>
    <dbReference type="NCBI Taxonomy" id="914150"/>
    <lineage>
        <taxon>Bacteria</taxon>
        <taxon>Pseudomonadati</taxon>
        <taxon>Pseudomonadota</taxon>
        <taxon>Gammaproteobacteria</taxon>
        <taxon>Kangiellales</taxon>
        <taxon>Kangiellaceae</taxon>
        <taxon>Kangiella</taxon>
    </lineage>
</organism>
<feature type="domain" description="Formyl transferase C-terminal" evidence="10">
    <location>
        <begin position="207"/>
        <end position="303"/>
    </location>
</feature>
<evidence type="ECO:0000256" key="8">
    <source>
        <dbReference type="HAMAP-Rule" id="MF_00182"/>
    </source>
</evidence>